<evidence type="ECO:0000313" key="2">
    <source>
        <dbReference type="Proteomes" id="UP000024635"/>
    </source>
</evidence>
<comment type="caution">
    <text evidence="1">The sequence shown here is derived from an EMBL/GenBank/DDBJ whole genome shotgun (WGS) entry which is preliminary data.</text>
</comment>
<proteinExistence type="predicted"/>
<evidence type="ECO:0000313" key="1">
    <source>
        <dbReference type="EMBL" id="EYC43659.1"/>
    </source>
</evidence>
<keyword evidence="2" id="KW-1185">Reference proteome</keyword>
<dbReference type="EMBL" id="JARK01000085">
    <property type="protein sequence ID" value="EYC43659.1"/>
    <property type="molecule type" value="Genomic_DNA"/>
</dbReference>
<accession>A0A016WV28</accession>
<reference evidence="2" key="1">
    <citation type="journal article" date="2015" name="Nat. Genet.">
        <title>The genome and transcriptome of the zoonotic hookworm Ancylostoma ceylanicum identify infection-specific gene families.</title>
        <authorList>
            <person name="Schwarz E.M."/>
            <person name="Hu Y."/>
            <person name="Antoshechkin I."/>
            <person name="Miller M.M."/>
            <person name="Sternberg P.W."/>
            <person name="Aroian R.V."/>
        </authorList>
    </citation>
    <scope>NUCLEOTIDE SEQUENCE</scope>
    <source>
        <strain evidence="2">HY135</strain>
    </source>
</reference>
<dbReference type="Proteomes" id="UP000024635">
    <property type="component" value="Unassembled WGS sequence"/>
</dbReference>
<dbReference type="AlphaFoldDB" id="A0A016WV28"/>
<gene>
    <name evidence="1" type="primary">Acey_s0485.g2328</name>
    <name evidence="1" type="ORF">Y032_0485g2328</name>
</gene>
<protein>
    <submittedName>
        <fullName evidence="1">Uncharacterized protein</fullName>
    </submittedName>
</protein>
<name>A0A016WV28_9BILA</name>
<sequence>MYYDSNTVQMAARSSLDTLVADKVHSFQPRQVKRKGQLYTVHRGCRNGVEVPLLHTISSKKTEQNSRNEFNASVYPTNLSVVLDFEKTSINVAKRIGSSSIMHKIGDLIGNCRLTNLFLGESGKKKKLDE</sequence>
<organism evidence="1 2">
    <name type="scientific">Ancylostoma ceylanicum</name>
    <dbReference type="NCBI Taxonomy" id="53326"/>
    <lineage>
        <taxon>Eukaryota</taxon>
        <taxon>Metazoa</taxon>
        <taxon>Ecdysozoa</taxon>
        <taxon>Nematoda</taxon>
        <taxon>Chromadorea</taxon>
        <taxon>Rhabditida</taxon>
        <taxon>Rhabditina</taxon>
        <taxon>Rhabditomorpha</taxon>
        <taxon>Strongyloidea</taxon>
        <taxon>Ancylostomatidae</taxon>
        <taxon>Ancylostomatinae</taxon>
        <taxon>Ancylostoma</taxon>
    </lineage>
</organism>